<dbReference type="Gene3D" id="2.40.50.1020">
    <property type="entry name" value="LytTr DNA-binding domain"/>
    <property type="match status" value="1"/>
</dbReference>
<dbReference type="AlphaFoldDB" id="A0A918JKZ9"/>
<organism evidence="5 6">
    <name type="scientific">Alteromonas halophila</name>
    <dbReference type="NCBI Taxonomy" id="516698"/>
    <lineage>
        <taxon>Bacteria</taxon>
        <taxon>Pseudomonadati</taxon>
        <taxon>Pseudomonadota</taxon>
        <taxon>Gammaproteobacteria</taxon>
        <taxon>Alteromonadales</taxon>
        <taxon>Alteromonadaceae</taxon>
        <taxon>Alteromonas/Salinimonas group</taxon>
        <taxon>Alteromonas</taxon>
    </lineage>
</organism>
<dbReference type="InterPro" id="IPR001789">
    <property type="entry name" value="Sig_transdc_resp-reg_receiver"/>
</dbReference>
<dbReference type="Pfam" id="PF00072">
    <property type="entry name" value="Response_reg"/>
    <property type="match status" value="1"/>
</dbReference>
<dbReference type="SUPFAM" id="SSF52172">
    <property type="entry name" value="CheY-like"/>
    <property type="match status" value="1"/>
</dbReference>
<dbReference type="GO" id="GO:0003677">
    <property type="term" value="F:DNA binding"/>
    <property type="evidence" value="ECO:0007669"/>
    <property type="project" value="UniProtKB-KW"/>
</dbReference>
<dbReference type="GO" id="GO:0000156">
    <property type="term" value="F:phosphorelay response regulator activity"/>
    <property type="evidence" value="ECO:0007669"/>
    <property type="project" value="InterPro"/>
</dbReference>
<feature type="modified residue" description="4-aspartylphosphate" evidence="2">
    <location>
        <position position="54"/>
    </location>
</feature>
<dbReference type="PANTHER" id="PTHR37299:SF1">
    <property type="entry name" value="STAGE 0 SPORULATION PROTEIN A HOMOLOG"/>
    <property type="match status" value="1"/>
</dbReference>
<feature type="domain" description="Response regulatory" evidence="3">
    <location>
        <begin position="3"/>
        <end position="114"/>
    </location>
</feature>
<reference evidence="5" key="1">
    <citation type="journal article" date="2014" name="Int. J. Syst. Evol. Microbiol.">
        <title>Complete genome sequence of Corynebacterium casei LMG S-19264T (=DSM 44701T), isolated from a smear-ripened cheese.</title>
        <authorList>
            <consortium name="US DOE Joint Genome Institute (JGI-PGF)"/>
            <person name="Walter F."/>
            <person name="Albersmeier A."/>
            <person name="Kalinowski J."/>
            <person name="Ruckert C."/>
        </authorList>
    </citation>
    <scope>NUCLEOTIDE SEQUENCE</scope>
    <source>
        <strain evidence="5">KCTC 22164</strain>
    </source>
</reference>
<evidence type="ECO:0000313" key="6">
    <source>
        <dbReference type="Proteomes" id="UP000631300"/>
    </source>
</evidence>
<dbReference type="SMART" id="SM00448">
    <property type="entry name" value="REC"/>
    <property type="match status" value="1"/>
</dbReference>
<feature type="domain" description="HTH LytTR-type" evidence="4">
    <location>
        <begin position="153"/>
        <end position="243"/>
    </location>
</feature>
<evidence type="ECO:0000259" key="3">
    <source>
        <dbReference type="PROSITE" id="PS50110"/>
    </source>
</evidence>
<dbReference type="InterPro" id="IPR007492">
    <property type="entry name" value="LytTR_DNA-bd_dom"/>
</dbReference>
<proteinExistence type="predicted"/>
<dbReference type="EMBL" id="BMXP01000003">
    <property type="protein sequence ID" value="GGW83955.1"/>
    <property type="molecule type" value="Genomic_DNA"/>
</dbReference>
<evidence type="ECO:0000256" key="2">
    <source>
        <dbReference type="PROSITE-ProRule" id="PRU00169"/>
    </source>
</evidence>
<evidence type="ECO:0000256" key="1">
    <source>
        <dbReference type="ARBA" id="ARBA00023012"/>
    </source>
</evidence>
<evidence type="ECO:0000313" key="5">
    <source>
        <dbReference type="EMBL" id="GGW83955.1"/>
    </source>
</evidence>
<dbReference type="PROSITE" id="PS50930">
    <property type="entry name" value="HTH_LYTTR"/>
    <property type="match status" value="1"/>
</dbReference>
<comment type="caution">
    <text evidence="5">The sequence shown here is derived from an EMBL/GenBank/DDBJ whole genome shotgun (WGS) entry which is preliminary data.</text>
</comment>
<evidence type="ECO:0000259" key="4">
    <source>
        <dbReference type="PROSITE" id="PS50930"/>
    </source>
</evidence>
<dbReference type="Pfam" id="PF04397">
    <property type="entry name" value="LytTR"/>
    <property type="match status" value="1"/>
</dbReference>
<keyword evidence="5" id="KW-0238">DNA-binding</keyword>
<dbReference type="InterPro" id="IPR046947">
    <property type="entry name" value="LytR-like"/>
</dbReference>
<sequence length="244" mass="27809">MLNTLIVDDERLARAELKRLLRQYPQVNIVAEAENADTAIRMLRENEISLIFLDIQMPRMTGLEMAEEIDKNIQCVFCTAYDQYAADAFTLNATDYLVKPIEPERLAACVTKVENVAKRASQEPVPETNSYLTDSHGVLLKFGEINKVVRLYDIERFESIGNHTAVYSSHGKAYVHSSLSKIEAKLNPQYFFKANRGDVLRIDCIDRIEPGVKAGSSLAFLRSGHEIEISRRQVQHLKQLFTRF</sequence>
<dbReference type="SMART" id="SM00850">
    <property type="entry name" value="LytTR"/>
    <property type="match status" value="1"/>
</dbReference>
<dbReference type="RefSeq" id="WP_189405357.1">
    <property type="nucleotide sequence ID" value="NZ_BMXP01000003.1"/>
</dbReference>
<name>A0A918JKZ9_9ALTE</name>
<keyword evidence="6" id="KW-1185">Reference proteome</keyword>
<accession>A0A918JKZ9</accession>
<reference evidence="5" key="2">
    <citation type="submission" date="2020-09" db="EMBL/GenBank/DDBJ databases">
        <authorList>
            <person name="Sun Q."/>
            <person name="Kim S."/>
        </authorList>
    </citation>
    <scope>NUCLEOTIDE SEQUENCE</scope>
    <source>
        <strain evidence="5">KCTC 22164</strain>
    </source>
</reference>
<dbReference type="PROSITE" id="PS50110">
    <property type="entry name" value="RESPONSE_REGULATORY"/>
    <property type="match status" value="1"/>
</dbReference>
<protein>
    <submittedName>
        <fullName evidence="5">DNA-binding response regulator</fullName>
    </submittedName>
</protein>
<keyword evidence="1" id="KW-0902">Two-component regulatory system</keyword>
<dbReference type="PANTHER" id="PTHR37299">
    <property type="entry name" value="TRANSCRIPTIONAL REGULATOR-RELATED"/>
    <property type="match status" value="1"/>
</dbReference>
<dbReference type="Proteomes" id="UP000631300">
    <property type="component" value="Unassembled WGS sequence"/>
</dbReference>
<dbReference type="Gene3D" id="3.40.50.2300">
    <property type="match status" value="1"/>
</dbReference>
<dbReference type="InterPro" id="IPR011006">
    <property type="entry name" value="CheY-like_superfamily"/>
</dbReference>
<keyword evidence="2" id="KW-0597">Phosphoprotein</keyword>
<gene>
    <name evidence="5" type="primary">algR</name>
    <name evidence="5" type="ORF">GCM10007391_16980</name>
</gene>